<sequence>MMSSKAIRVISLARSTIRPSTFARARVAVPAVFGALRQFSSFNGLRQFEDSEHKPERKKFVERREATPEEIASRVHVSNLDFDTEWTDIKDLFETMAPVKVVRIFKDRETQKSKGSGFIEFMNEEDAERILAQYEQGNKINMFGRELRLRKFDPNGTERKPRNIAEEKTRTVFVGNLPYKITKEDLQDAFSKSAPTENIYIPTGPDGRTKGFAFVRFESVEHANKVVEECSGVEIDGRILTVAMNQSK</sequence>
<protein>
    <submittedName>
        <fullName evidence="4">Nucleolin</fullName>
    </submittedName>
</protein>
<dbReference type="EMBL" id="JAOPGA020001884">
    <property type="protein sequence ID" value="KAL0491907.1"/>
    <property type="molecule type" value="Genomic_DNA"/>
</dbReference>
<comment type="caution">
    <text evidence="4">The sequence shown here is derived from an EMBL/GenBank/DDBJ whole genome shotgun (WGS) entry which is preliminary data.</text>
</comment>
<evidence type="ECO:0000313" key="4">
    <source>
        <dbReference type="EMBL" id="KAL0491907.1"/>
    </source>
</evidence>
<dbReference type="Proteomes" id="UP001431209">
    <property type="component" value="Unassembled WGS sequence"/>
</dbReference>
<dbReference type="InterPro" id="IPR052462">
    <property type="entry name" value="SLIRP/GR-RBP-like"/>
</dbReference>
<gene>
    <name evidence="4" type="ORF">AKO1_010067</name>
</gene>
<feature type="domain" description="RRM" evidence="3">
    <location>
        <begin position="170"/>
        <end position="247"/>
    </location>
</feature>
<dbReference type="SMART" id="SM00360">
    <property type="entry name" value="RRM"/>
    <property type="match status" value="2"/>
</dbReference>
<dbReference type="CDD" id="cd00590">
    <property type="entry name" value="RRM_SF"/>
    <property type="match status" value="1"/>
</dbReference>
<dbReference type="SUPFAM" id="SSF54928">
    <property type="entry name" value="RNA-binding domain, RBD"/>
    <property type="match status" value="2"/>
</dbReference>
<dbReference type="InterPro" id="IPR035979">
    <property type="entry name" value="RBD_domain_sf"/>
</dbReference>
<dbReference type="PANTHER" id="PTHR48027">
    <property type="entry name" value="HETEROGENEOUS NUCLEAR RIBONUCLEOPROTEIN 87F-RELATED"/>
    <property type="match status" value="1"/>
</dbReference>
<dbReference type="AlphaFoldDB" id="A0AAW2ZS20"/>
<evidence type="ECO:0000313" key="5">
    <source>
        <dbReference type="Proteomes" id="UP001431209"/>
    </source>
</evidence>
<dbReference type="Gene3D" id="3.30.70.330">
    <property type="match status" value="2"/>
</dbReference>
<dbReference type="InterPro" id="IPR012677">
    <property type="entry name" value="Nucleotide-bd_a/b_plait_sf"/>
</dbReference>
<evidence type="ECO:0000256" key="2">
    <source>
        <dbReference type="PROSITE-ProRule" id="PRU00176"/>
    </source>
</evidence>
<evidence type="ECO:0000256" key="1">
    <source>
        <dbReference type="ARBA" id="ARBA00022884"/>
    </source>
</evidence>
<dbReference type="Pfam" id="PF00076">
    <property type="entry name" value="RRM_1"/>
    <property type="match status" value="2"/>
</dbReference>
<reference evidence="4 5" key="1">
    <citation type="submission" date="2024-03" db="EMBL/GenBank/DDBJ databases">
        <title>The Acrasis kona genome and developmental transcriptomes reveal deep origins of eukaryotic multicellular pathways.</title>
        <authorList>
            <person name="Sheikh S."/>
            <person name="Fu C.-J."/>
            <person name="Brown M.W."/>
            <person name="Baldauf S.L."/>
        </authorList>
    </citation>
    <scope>NUCLEOTIDE SEQUENCE [LARGE SCALE GENOMIC DNA]</scope>
    <source>
        <strain evidence="4 5">ATCC MYA-3509</strain>
    </source>
</reference>
<keyword evidence="5" id="KW-1185">Reference proteome</keyword>
<dbReference type="InterPro" id="IPR000504">
    <property type="entry name" value="RRM_dom"/>
</dbReference>
<proteinExistence type="predicted"/>
<dbReference type="GO" id="GO:0003723">
    <property type="term" value="F:RNA binding"/>
    <property type="evidence" value="ECO:0007669"/>
    <property type="project" value="UniProtKB-UniRule"/>
</dbReference>
<evidence type="ECO:0000259" key="3">
    <source>
        <dbReference type="PROSITE" id="PS50102"/>
    </source>
</evidence>
<feature type="domain" description="RRM" evidence="3">
    <location>
        <begin position="73"/>
        <end position="154"/>
    </location>
</feature>
<accession>A0AAW2ZS20</accession>
<name>A0AAW2ZS20_9EUKA</name>
<organism evidence="4 5">
    <name type="scientific">Acrasis kona</name>
    <dbReference type="NCBI Taxonomy" id="1008807"/>
    <lineage>
        <taxon>Eukaryota</taxon>
        <taxon>Discoba</taxon>
        <taxon>Heterolobosea</taxon>
        <taxon>Tetramitia</taxon>
        <taxon>Eutetramitia</taxon>
        <taxon>Acrasidae</taxon>
        <taxon>Acrasis</taxon>
    </lineage>
</organism>
<keyword evidence="1 2" id="KW-0694">RNA-binding</keyword>
<dbReference type="PROSITE" id="PS50102">
    <property type="entry name" value="RRM"/>
    <property type="match status" value="2"/>
</dbReference>